<sequence length="248" mass="27564">MDWDGASRIAADQRATITKEPFTASRTSSPRLQFSKAALRIEVQGSVVDRVRQVGQPLSVKSRPHSAMYERLVWNGLEMQANDGWNLQSVAENNDAAVEVFASWVDLASSGVKSRGRFIALGSQAIVLALVGSSHPRHCNGHLHFQVHLRQNCGRTSHSPKSLDQGLSLRSWLRAGKIVWSSQRRTRLGLFRIEQTPETWLRSSQVCSCQPSSGQRPSDDSVCATYTYSRPYGRWNWLEAAAVSLSSI</sequence>
<protein>
    <submittedName>
        <fullName evidence="1">Uncharacterized protein</fullName>
    </submittedName>
</protein>
<keyword evidence="2" id="KW-1185">Reference proteome</keyword>
<dbReference type="EMBL" id="PPTA01000006">
    <property type="protein sequence ID" value="TFB02924.1"/>
    <property type="molecule type" value="Genomic_DNA"/>
</dbReference>
<dbReference type="RefSeq" id="XP_073559125.1">
    <property type="nucleotide sequence ID" value="XM_073702465.1"/>
</dbReference>
<proteinExistence type="predicted"/>
<reference evidence="1 2" key="1">
    <citation type="submission" date="2018-01" db="EMBL/GenBank/DDBJ databases">
        <title>Genome characterization of the sugarcane-associated fungus Trichoderma ghanense CCMA-1212 and their application in lignocelulose bioconversion.</title>
        <authorList>
            <person name="Steindorff A.S."/>
            <person name="Mendes T.D."/>
            <person name="Vilela E.S.D."/>
            <person name="Rodrigues D.S."/>
            <person name="Formighieri E.F."/>
            <person name="Melo I.S."/>
            <person name="Favaro L.C.L."/>
        </authorList>
    </citation>
    <scope>NUCLEOTIDE SEQUENCE [LARGE SCALE GENOMIC DNA]</scope>
    <source>
        <strain evidence="1 2">CCMA-1212</strain>
    </source>
</reference>
<name>A0ABY2H5I2_9HYPO</name>
<evidence type="ECO:0000313" key="2">
    <source>
        <dbReference type="Proteomes" id="UP001642720"/>
    </source>
</evidence>
<organism evidence="1 2">
    <name type="scientific">Trichoderma ghanense</name>
    <dbReference type="NCBI Taxonomy" id="65468"/>
    <lineage>
        <taxon>Eukaryota</taxon>
        <taxon>Fungi</taxon>
        <taxon>Dikarya</taxon>
        <taxon>Ascomycota</taxon>
        <taxon>Pezizomycotina</taxon>
        <taxon>Sordariomycetes</taxon>
        <taxon>Hypocreomycetidae</taxon>
        <taxon>Hypocreales</taxon>
        <taxon>Hypocreaceae</taxon>
        <taxon>Trichoderma</taxon>
    </lineage>
</organism>
<dbReference type="Proteomes" id="UP001642720">
    <property type="component" value="Unassembled WGS sequence"/>
</dbReference>
<evidence type="ECO:0000313" key="1">
    <source>
        <dbReference type="EMBL" id="TFB02924.1"/>
    </source>
</evidence>
<accession>A0ABY2H5I2</accession>
<comment type="caution">
    <text evidence="1">The sequence shown here is derived from an EMBL/GenBank/DDBJ whole genome shotgun (WGS) entry which is preliminary data.</text>
</comment>
<dbReference type="GeneID" id="300576915"/>
<gene>
    <name evidence="1" type="ORF">CCMA1212_005195</name>
</gene>